<dbReference type="KEGG" id="lrz:BJI69_10025"/>
<feature type="transmembrane region" description="Helical" evidence="1">
    <location>
        <begin position="191"/>
        <end position="211"/>
    </location>
</feature>
<feature type="transmembrane region" description="Helical" evidence="1">
    <location>
        <begin position="165"/>
        <end position="185"/>
    </location>
</feature>
<dbReference type="GO" id="GO:0080120">
    <property type="term" value="P:CAAX-box protein maturation"/>
    <property type="evidence" value="ECO:0007669"/>
    <property type="project" value="UniProtKB-ARBA"/>
</dbReference>
<feature type="transmembrane region" description="Helical" evidence="1">
    <location>
        <begin position="101"/>
        <end position="127"/>
    </location>
</feature>
<dbReference type="EMBL" id="CP017480">
    <property type="protein sequence ID" value="APG04203.1"/>
    <property type="molecule type" value="Genomic_DNA"/>
</dbReference>
<sequence length="308" mass="32163">MRLPNTLYAPPAGATRRQLGLLYSAGARIGLFAILTIVLTIAMSALHAIGPFGKDSGALAHGIGEMLIRAVPAIIAYLVLVRWIERRPLIEFSPVTWPAGLGWLFGGAALMAVVVGTLWLCHAYVVLGPDSGADWPGIVLGAGVGAAIGEELISRGVLFRACEEALGTGWALVISSLFFGFAHFFNPHATVGTSLAIALEAGVMLGLLYVATRSLLACMGLHAAWNITQSLVFGVPTSGARMHGLVASRLTGPDWLSGGEFGAEASIVALVACSLVSLGLFLVARQRGRLVAPRWKRAIAYTGPVSAV</sequence>
<dbReference type="OrthoDB" id="193898at2"/>
<dbReference type="InterPro" id="IPR003675">
    <property type="entry name" value="Rce1/LyrA-like_dom"/>
</dbReference>
<dbReference type="RefSeq" id="WP_046969530.1">
    <property type="nucleotide sequence ID" value="NZ_CP017480.1"/>
</dbReference>
<organism evidence="3 4">
    <name type="scientific">Luteibacter rhizovicinus DSM 16549</name>
    <dbReference type="NCBI Taxonomy" id="1440763"/>
    <lineage>
        <taxon>Bacteria</taxon>
        <taxon>Pseudomonadati</taxon>
        <taxon>Pseudomonadota</taxon>
        <taxon>Gammaproteobacteria</taxon>
        <taxon>Lysobacterales</taxon>
        <taxon>Rhodanobacteraceae</taxon>
        <taxon>Luteibacter</taxon>
    </lineage>
</organism>
<gene>
    <name evidence="3" type="ORF">BJI69_10025</name>
</gene>
<dbReference type="PANTHER" id="PTHR39430">
    <property type="entry name" value="MEMBRANE-ASSOCIATED PROTEASE-RELATED"/>
    <property type="match status" value="1"/>
</dbReference>
<keyword evidence="1" id="KW-1133">Transmembrane helix</keyword>
<feature type="transmembrane region" description="Helical" evidence="1">
    <location>
        <begin position="58"/>
        <end position="80"/>
    </location>
</feature>
<evidence type="ECO:0000259" key="2">
    <source>
        <dbReference type="Pfam" id="PF02517"/>
    </source>
</evidence>
<dbReference type="STRING" id="1440763.BJI69_10025"/>
<dbReference type="AlphaFoldDB" id="A0A1L3ET04"/>
<feature type="transmembrane region" description="Helical" evidence="1">
    <location>
        <begin position="261"/>
        <end position="284"/>
    </location>
</feature>
<reference evidence="4" key="1">
    <citation type="submission" date="2016-09" db="EMBL/GenBank/DDBJ databases">
        <authorList>
            <person name="Lysoe E."/>
        </authorList>
    </citation>
    <scope>NUCLEOTIDE SEQUENCE [LARGE SCALE GENOMIC DNA]</scope>
    <source>
        <strain evidence="4">LJ96T</strain>
    </source>
</reference>
<feature type="transmembrane region" description="Helical" evidence="1">
    <location>
        <begin position="21"/>
        <end position="46"/>
    </location>
</feature>
<keyword evidence="1" id="KW-0812">Transmembrane</keyword>
<evidence type="ECO:0000313" key="4">
    <source>
        <dbReference type="Proteomes" id="UP000182987"/>
    </source>
</evidence>
<accession>A0A1L3ET04</accession>
<feature type="domain" description="CAAX prenyl protease 2/Lysostaphin resistance protein A-like" evidence="2">
    <location>
        <begin position="137"/>
        <end position="227"/>
    </location>
</feature>
<feature type="transmembrane region" description="Helical" evidence="1">
    <location>
        <begin position="133"/>
        <end position="153"/>
    </location>
</feature>
<dbReference type="Proteomes" id="UP000182987">
    <property type="component" value="Chromosome"/>
</dbReference>
<dbReference type="Pfam" id="PF02517">
    <property type="entry name" value="Rce1-like"/>
    <property type="match status" value="1"/>
</dbReference>
<evidence type="ECO:0000256" key="1">
    <source>
        <dbReference type="SAM" id="Phobius"/>
    </source>
</evidence>
<keyword evidence="1" id="KW-0472">Membrane</keyword>
<dbReference type="PANTHER" id="PTHR39430:SF1">
    <property type="entry name" value="PROTEASE"/>
    <property type="match status" value="1"/>
</dbReference>
<proteinExistence type="predicted"/>
<dbReference type="GO" id="GO:0004175">
    <property type="term" value="F:endopeptidase activity"/>
    <property type="evidence" value="ECO:0007669"/>
    <property type="project" value="UniProtKB-ARBA"/>
</dbReference>
<name>A0A1L3ET04_9GAMM</name>
<keyword evidence="4" id="KW-1185">Reference proteome</keyword>
<protein>
    <recommendedName>
        <fullName evidence="2">CAAX prenyl protease 2/Lysostaphin resistance protein A-like domain-containing protein</fullName>
    </recommendedName>
</protein>
<feature type="transmembrane region" description="Helical" evidence="1">
    <location>
        <begin position="223"/>
        <end position="241"/>
    </location>
</feature>
<evidence type="ECO:0000313" key="3">
    <source>
        <dbReference type="EMBL" id="APG04203.1"/>
    </source>
</evidence>